<dbReference type="InterPro" id="IPR011990">
    <property type="entry name" value="TPR-like_helical_dom_sf"/>
</dbReference>
<dbReference type="Proteomes" id="UP000245202">
    <property type="component" value="Unassembled WGS sequence"/>
</dbReference>
<gene>
    <name evidence="2" type="ORF">PAT3040_00885</name>
</gene>
<sequence length="356" mass="40869">MKTLSLVMITKNEEAVLGRCLDSVKSLVKEIVIADTGSKDLTNEVAATYGAKVFECEWNQHFAEARNFAISKASGDWILVLDADEYISNDCAAAISAFINKGDAIGRIRRIDKFRSKDGVSYASSYISRLFPKHVRYQGRIHEQLDSSLPRVTLPVEVQHDGYFETTRSERNIPLLLMEIEADPANPYYHYQIAKEYRGLEKHEAARQHLQTSSSLLTKRELYYPNVIVDYLYAMMATKQMEIGIQVINENQQQLNDFPDFHFVRGQFYLDLLLQDTQRYIHLFPEIEKAYLECLRIGESNKYESVMGTGSYSALHNLAVFHEVTGNMNKALDYYEQASHFSYAPSIERLAQLKRN</sequence>
<name>A0A2R5EID9_9BACL</name>
<dbReference type="InterPro" id="IPR019734">
    <property type="entry name" value="TPR_rpt"/>
</dbReference>
<evidence type="ECO:0000313" key="2">
    <source>
        <dbReference type="EMBL" id="GBG06360.1"/>
    </source>
</evidence>
<dbReference type="InterPro" id="IPR029044">
    <property type="entry name" value="Nucleotide-diphossugar_trans"/>
</dbReference>
<accession>A0A2R5EID9</accession>
<comment type="caution">
    <text evidence="2">The sequence shown here is derived from an EMBL/GenBank/DDBJ whole genome shotgun (WGS) entry which is preliminary data.</text>
</comment>
<dbReference type="Gene3D" id="1.25.40.10">
    <property type="entry name" value="Tetratricopeptide repeat domain"/>
    <property type="match status" value="1"/>
</dbReference>
<keyword evidence="3" id="KW-1185">Reference proteome</keyword>
<dbReference type="AlphaFoldDB" id="A0A2R5EID9"/>
<dbReference type="CDD" id="cd02511">
    <property type="entry name" value="Beta4Glucosyltransferase"/>
    <property type="match status" value="1"/>
</dbReference>
<dbReference type="Pfam" id="PF00535">
    <property type="entry name" value="Glycos_transf_2"/>
    <property type="match status" value="1"/>
</dbReference>
<dbReference type="InterPro" id="IPR001173">
    <property type="entry name" value="Glyco_trans_2-like"/>
</dbReference>
<reference evidence="2 3" key="1">
    <citation type="submission" date="2017-08" db="EMBL/GenBank/DDBJ databases">
        <title>Substantial Increase in Enzyme Production by Combined Drug-Resistance Mutations in Paenibacillus agaridevorans.</title>
        <authorList>
            <person name="Tanaka Y."/>
            <person name="Funane K."/>
            <person name="Hosaka T."/>
            <person name="Shiwa Y."/>
            <person name="Fujita N."/>
            <person name="Miyazaki T."/>
            <person name="Yoshikawa H."/>
            <person name="Murakami K."/>
            <person name="Kasahara K."/>
            <person name="Inaoka T."/>
            <person name="Hiraga Y."/>
            <person name="Ochi K."/>
        </authorList>
    </citation>
    <scope>NUCLEOTIDE SEQUENCE [LARGE SCALE GENOMIC DNA]</scope>
    <source>
        <strain evidence="2 3">T-3040</strain>
    </source>
</reference>
<feature type="domain" description="Glycosyltransferase 2-like" evidence="1">
    <location>
        <begin position="5"/>
        <end position="123"/>
    </location>
</feature>
<dbReference type="SUPFAM" id="SSF48452">
    <property type="entry name" value="TPR-like"/>
    <property type="match status" value="1"/>
</dbReference>
<dbReference type="EMBL" id="BDQX01000042">
    <property type="protein sequence ID" value="GBG06360.1"/>
    <property type="molecule type" value="Genomic_DNA"/>
</dbReference>
<keyword evidence="2" id="KW-0808">Transferase</keyword>
<dbReference type="PANTHER" id="PTHR43630">
    <property type="entry name" value="POLY-BETA-1,6-N-ACETYL-D-GLUCOSAMINE SYNTHASE"/>
    <property type="match status" value="1"/>
</dbReference>
<dbReference type="RefSeq" id="WP_108991673.1">
    <property type="nucleotide sequence ID" value="NZ_BDQX01000042.1"/>
</dbReference>
<proteinExistence type="predicted"/>
<dbReference type="PANTHER" id="PTHR43630:SF2">
    <property type="entry name" value="GLYCOSYLTRANSFERASE"/>
    <property type="match status" value="1"/>
</dbReference>
<dbReference type="Gene3D" id="3.90.550.10">
    <property type="entry name" value="Spore Coat Polysaccharide Biosynthesis Protein SpsA, Chain A"/>
    <property type="match status" value="1"/>
</dbReference>
<evidence type="ECO:0000259" key="1">
    <source>
        <dbReference type="Pfam" id="PF00535"/>
    </source>
</evidence>
<evidence type="ECO:0000313" key="3">
    <source>
        <dbReference type="Proteomes" id="UP000245202"/>
    </source>
</evidence>
<organism evidence="2 3">
    <name type="scientific">Paenibacillus agaridevorans</name>
    <dbReference type="NCBI Taxonomy" id="171404"/>
    <lineage>
        <taxon>Bacteria</taxon>
        <taxon>Bacillati</taxon>
        <taxon>Bacillota</taxon>
        <taxon>Bacilli</taxon>
        <taxon>Bacillales</taxon>
        <taxon>Paenibacillaceae</taxon>
        <taxon>Paenibacillus</taxon>
    </lineage>
</organism>
<protein>
    <submittedName>
        <fullName evidence="2">Glycosyl transferase family 2</fullName>
    </submittedName>
</protein>
<dbReference type="SUPFAM" id="SSF53448">
    <property type="entry name" value="Nucleotide-diphospho-sugar transferases"/>
    <property type="match status" value="1"/>
</dbReference>
<dbReference type="GO" id="GO:0016740">
    <property type="term" value="F:transferase activity"/>
    <property type="evidence" value="ECO:0007669"/>
    <property type="project" value="UniProtKB-KW"/>
</dbReference>
<dbReference type="SMART" id="SM00028">
    <property type="entry name" value="TPR"/>
    <property type="match status" value="2"/>
</dbReference>